<dbReference type="Proteomes" id="UP000179807">
    <property type="component" value="Unassembled WGS sequence"/>
</dbReference>
<dbReference type="InterPro" id="IPR029071">
    <property type="entry name" value="Ubiquitin-like_domsf"/>
</dbReference>
<dbReference type="Gene3D" id="3.10.20.90">
    <property type="entry name" value="Phosphatidylinositol 3-kinase Catalytic Subunit, Chain A, domain 1"/>
    <property type="match status" value="1"/>
</dbReference>
<name>A0A1J4K0R1_9EUKA</name>
<dbReference type="GeneID" id="94841420"/>
<dbReference type="SUPFAM" id="SSF54236">
    <property type="entry name" value="Ubiquitin-like"/>
    <property type="match status" value="2"/>
</dbReference>
<protein>
    <recommendedName>
        <fullName evidence="2">Ubiquitin-like domain-containing protein</fullName>
    </recommendedName>
</protein>
<feature type="region of interest" description="Disordered" evidence="1">
    <location>
        <begin position="252"/>
        <end position="276"/>
    </location>
</feature>
<evidence type="ECO:0000256" key="1">
    <source>
        <dbReference type="SAM" id="MobiDB-lite"/>
    </source>
</evidence>
<proteinExistence type="predicted"/>
<feature type="compositionally biased region" description="Low complexity" evidence="1">
    <location>
        <begin position="260"/>
        <end position="276"/>
    </location>
</feature>
<dbReference type="AlphaFoldDB" id="A0A1J4K0R1"/>
<sequence length="583" mass="67900">MSSRTQQEQQFKFIDPTRHLFTAKLDPCLSKEQVKKRIDKYVDDYDYTKFSIEFGELRFNDMATLLFIEESRTKYDLGGYNYRIEIDNNSTAPVPFLFSFSETDKRSISFPLDVKISFIKQYLHDNNYPNCEDYDSIALFYNSNRELEGNITIRVVGIPIDEPIIVKNIPCSYNVILPDGTTRNFVMKKRDKVLQLKKLICQTSTNKVLKISDFHLNLDGNTLQDDSNLFYERIHETQFILVVMKHPIEKAIPSSHSKLPPNAKTPSSTKTSSSAKLQKKIFIKHPFNRRSTDLSNIMNNGLLVGPQGETYAQKEVISKFNNGEFRRRYSVRRTFRRNKFSITTLISFNYDDEMIAQELPDRCPVGLAKSELEKTLSDKITIDKKMIKIKMDNLDLDDDIILLATKLSEKPIYTIELDLTFIYRVKSIEIPKKFTFYPTYQQLYEDIKEDLLKIDPEYKHYRLRYQGVLLGTKAGITVLPGTAIDVEIIEAKSLKLDIFFQFPDEKPFSLGVKPEVTISEISRTIREQFTILDPIKLIFYGKILDPEHMLKDFNTALMKKTHPIVIYVQKSVKSVIREIEKHY</sequence>
<feature type="domain" description="Ubiquitin-like" evidence="2">
    <location>
        <begin position="496"/>
        <end position="554"/>
    </location>
</feature>
<dbReference type="InterPro" id="IPR000626">
    <property type="entry name" value="Ubiquitin-like_dom"/>
</dbReference>
<keyword evidence="4" id="KW-1185">Reference proteome</keyword>
<evidence type="ECO:0000259" key="2">
    <source>
        <dbReference type="PROSITE" id="PS50053"/>
    </source>
</evidence>
<dbReference type="PROSITE" id="PS50053">
    <property type="entry name" value="UBIQUITIN_2"/>
    <property type="match status" value="1"/>
</dbReference>
<organism evidence="3 4">
    <name type="scientific">Tritrichomonas foetus</name>
    <dbReference type="NCBI Taxonomy" id="1144522"/>
    <lineage>
        <taxon>Eukaryota</taxon>
        <taxon>Metamonada</taxon>
        <taxon>Parabasalia</taxon>
        <taxon>Tritrichomonadida</taxon>
        <taxon>Tritrichomonadidae</taxon>
        <taxon>Tritrichomonas</taxon>
    </lineage>
</organism>
<reference evidence="3" key="1">
    <citation type="submission" date="2016-10" db="EMBL/GenBank/DDBJ databases">
        <authorList>
            <person name="Benchimol M."/>
            <person name="Almeida L.G."/>
            <person name="Vasconcelos A.T."/>
            <person name="Perreira-Neves A."/>
            <person name="Rosa I.A."/>
            <person name="Tasca T."/>
            <person name="Bogo M.R."/>
            <person name="de Souza W."/>
        </authorList>
    </citation>
    <scope>NUCLEOTIDE SEQUENCE [LARGE SCALE GENOMIC DNA]</scope>
    <source>
        <strain evidence="3">K</strain>
    </source>
</reference>
<evidence type="ECO:0000313" key="3">
    <source>
        <dbReference type="EMBL" id="OHT03334.1"/>
    </source>
</evidence>
<comment type="caution">
    <text evidence="3">The sequence shown here is derived from an EMBL/GenBank/DDBJ whole genome shotgun (WGS) entry which is preliminary data.</text>
</comment>
<dbReference type="CDD" id="cd17039">
    <property type="entry name" value="Ubl_ubiquitin_like"/>
    <property type="match status" value="1"/>
</dbReference>
<accession>A0A1J4K0R1</accession>
<evidence type="ECO:0000313" key="4">
    <source>
        <dbReference type="Proteomes" id="UP000179807"/>
    </source>
</evidence>
<dbReference type="VEuPathDB" id="TrichDB:TRFO_29318"/>
<gene>
    <name evidence="3" type="ORF">TRFO_29318</name>
</gene>
<dbReference type="EMBL" id="MLAK01000831">
    <property type="protein sequence ID" value="OHT03334.1"/>
    <property type="molecule type" value="Genomic_DNA"/>
</dbReference>
<dbReference type="RefSeq" id="XP_068356470.1">
    <property type="nucleotide sequence ID" value="XM_068506716.1"/>
</dbReference>